<dbReference type="InterPro" id="IPR055509">
    <property type="entry name" value="DUF7082"/>
</dbReference>
<gene>
    <name evidence="3" type="ORF">L210DRAFT_3644702</name>
</gene>
<dbReference type="AlphaFoldDB" id="A0AAD4GFG2"/>
<evidence type="ECO:0000256" key="1">
    <source>
        <dbReference type="SAM" id="MobiDB-lite"/>
    </source>
</evidence>
<dbReference type="Pfam" id="PF23305">
    <property type="entry name" value="DUF7082"/>
    <property type="match status" value="1"/>
</dbReference>
<dbReference type="GO" id="GO:0005634">
    <property type="term" value="C:nucleus"/>
    <property type="evidence" value="ECO:0007669"/>
    <property type="project" value="TreeGrafter"/>
</dbReference>
<reference evidence="3" key="2">
    <citation type="journal article" date="2020" name="Nat. Commun.">
        <title>Large-scale genome sequencing of mycorrhizal fungi provides insights into the early evolution of symbiotic traits.</title>
        <authorList>
            <person name="Miyauchi S."/>
            <person name="Kiss E."/>
            <person name="Kuo A."/>
            <person name="Drula E."/>
            <person name="Kohler A."/>
            <person name="Sanchez-Garcia M."/>
            <person name="Morin E."/>
            <person name="Andreopoulos B."/>
            <person name="Barry K.W."/>
            <person name="Bonito G."/>
            <person name="Buee M."/>
            <person name="Carver A."/>
            <person name="Chen C."/>
            <person name="Cichocki N."/>
            <person name="Clum A."/>
            <person name="Culley D."/>
            <person name="Crous P.W."/>
            <person name="Fauchery L."/>
            <person name="Girlanda M."/>
            <person name="Hayes R.D."/>
            <person name="Keri Z."/>
            <person name="LaButti K."/>
            <person name="Lipzen A."/>
            <person name="Lombard V."/>
            <person name="Magnuson J."/>
            <person name="Maillard F."/>
            <person name="Murat C."/>
            <person name="Nolan M."/>
            <person name="Ohm R.A."/>
            <person name="Pangilinan J."/>
            <person name="Pereira M.F."/>
            <person name="Perotto S."/>
            <person name="Peter M."/>
            <person name="Pfister S."/>
            <person name="Riley R."/>
            <person name="Sitrit Y."/>
            <person name="Stielow J.B."/>
            <person name="Szollosi G."/>
            <person name="Zifcakova L."/>
            <person name="Stursova M."/>
            <person name="Spatafora J.W."/>
            <person name="Tedersoo L."/>
            <person name="Vaario L.M."/>
            <person name="Yamada A."/>
            <person name="Yan M."/>
            <person name="Wang P."/>
            <person name="Xu J."/>
            <person name="Bruns T."/>
            <person name="Baldrian P."/>
            <person name="Vilgalys R."/>
            <person name="Dunand C."/>
            <person name="Henrissat B."/>
            <person name="Grigoriev I.V."/>
            <person name="Hibbett D."/>
            <person name="Nagy L.G."/>
            <person name="Martin F.M."/>
        </authorList>
    </citation>
    <scope>NUCLEOTIDE SEQUENCE</scope>
    <source>
        <strain evidence="3">BED1</strain>
    </source>
</reference>
<sequence length="579" mass="64407">MSLLTTASQNLNARDPSNRLTRLACSGVDLLWVMSYTPGEGNQGTLISVNFTCKTDMAIGIHIRLVVGRRAVHTHVHEMDSPGCGRWQLKGRAPSFSKQKSSSAAVPLTIQAVDEENQVVDSVTFGDFLYHDADGTETYDPPFQTSPTPTHPPSRPTLRIPFGDAKRRSPYSQPQSPPSSDSEYGSSQGSRPAPQAIRRASRQMGPEPEDTTRAIILDITTPLDDFCFGWEESELHAGRRLVRFRRLQDGNRLIVSAEKISQSEYDSEDIVISCIYREEADSCCVTSVDIIHLLQRLVDADFEVDEKNRIRRNLEGLRPITVSKTRPGFESLFQHIMDFPDPKPRKIEKDVKVFDWKLLPHALDKILSKYSLCASPTSSSPRDEVPSPFSSTMSPQELSASATSESASYDDISSHLPREPSLDAFYLSHVSPITQLASFPPECSPDSSPEMHRRSSLHEEQLQSIYLDQELLERYYQEPDILYGAPTSSGSLHSPMYTVESSTTLAHNTSTFWPANDIMLLSPTESVYSPAFGYGPSDAAESVDIYAPASYHPINTYDSFDFQTLREHSTSAVLASQQA</sequence>
<dbReference type="EMBL" id="WHUW01000010">
    <property type="protein sequence ID" value="KAF8441391.1"/>
    <property type="molecule type" value="Genomic_DNA"/>
</dbReference>
<organism evidence="3 4">
    <name type="scientific">Boletus edulis BED1</name>
    <dbReference type="NCBI Taxonomy" id="1328754"/>
    <lineage>
        <taxon>Eukaryota</taxon>
        <taxon>Fungi</taxon>
        <taxon>Dikarya</taxon>
        <taxon>Basidiomycota</taxon>
        <taxon>Agaricomycotina</taxon>
        <taxon>Agaricomycetes</taxon>
        <taxon>Agaricomycetidae</taxon>
        <taxon>Boletales</taxon>
        <taxon>Boletineae</taxon>
        <taxon>Boletaceae</taxon>
        <taxon>Boletoideae</taxon>
        <taxon>Boletus</taxon>
    </lineage>
</organism>
<keyword evidence="4" id="KW-1185">Reference proteome</keyword>
<evidence type="ECO:0000313" key="4">
    <source>
        <dbReference type="Proteomes" id="UP001194468"/>
    </source>
</evidence>
<name>A0AAD4GFG2_BOLED</name>
<dbReference type="PANTHER" id="PTHR39463:SF1">
    <property type="entry name" value="MEDUSA"/>
    <property type="match status" value="1"/>
</dbReference>
<reference evidence="3" key="1">
    <citation type="submission" date="2019-10" db="EMBL/GenBank/DDBJ databases">
        <authorList>
            <consortium name="DOE Joint Genome Institute"/>
            <person name="Kuo A."/>
            <person name="Miyauchi S."/>
            <person name="Kiss E."/>
            <person name="Drula E."/>
            <person name="Kohler A."/>
            <person name="Sanchez-Garcia M."/>
            <person name="Andreopoulos B."/>
            <person name="Barry K.W."/>
            <person name="Bonito G."/>
            <person name="Buee M."/>
            <person name="Carver A."/>
            <person name="Chen C."/>
            <person name="Cichocki N."/>
            <person name="Clum A."/>
            <person name="Culley D."/>
            <person name="Crous P.W."/>
            <person name="Fauchery L."/>
            <person name="Girlanda M."/>
            <person name="Hayes R."/>
            <person name="Keri Z."/>
            <person name="LaButti K."/>
            <person name="Lipzen A."/>
            <person name="Lombard V."/>
            <person name="Magnuson J."/>
            <person name="Maillard F."/>
            <person name="Morin E."/>
            <person name="Murat C."/>
            <person name="Nolan M."/>
            <person name="Ohm R."/>
            <person name="Pangilinan J."/>
            <person name="Pereira M."/>
            <person name="Perotto S."/>
            <person name="Peter M."/>
            <person name="Riley R."/>
            <person name="Sitrit Y."/>
            <person name="Stielow B."/>
            <person name="Szollosi G."/>
            <person name="Zifcakova L."/>
            <person name="Stursova M."/>
            <person name="Spatafora J.W."/>
            <person name="Tedersoo L."/>
            <person name="Vaario L.-M."/>
            <person name="Yamada A."/>
            <person name="Yan M."/>
            <person name="Wang P."/>
            <person name="Xu J."/>
            <person name="Bruns T."/>
            <person name="Baldrian P."/>
            <person name="Vilgalys R."/>
            <person name="Henrissat B."/>
            <person name="Grigoriev I.V."/>
            <person name="Hibbett D."/>
            <person name="Nagy L.G."/>
            <person name="Martin F.M."/>
        </authorList>
    </citation>
    <scope>NUCLEOTIDE SEQUENCE</scope>
    <source>
        <strain evidence="3">BED1</strain>
    </source>
</reference>
<accession>A0AAD4GFG2</accession>
<protein>
    <recommendedName>
        <fullName evidence="2">DUF7082 domain-containing protein</fullName>
    </recommendedName>
</protein>
<feature type="region of interest" description="Disordered" evidence="1">
    <location>
        <begin position="136"/>
        <end position="211"/>
    </location>
</feature>
<feature type="compositionally biased region" description="Polar residues" evidence="1">
    <location>
        <begin position="388"/>
        <end position="398"/>
    </location>
</feature>
<dbReference type="PANTHER" id="PTHR39463">
    <property type="entry name" value="MEDUSA"/>
    <property type="match status" value="1"/>
</dbReference>
<comment type="caution">
    <text evidence="3">The sequence shown here is derived from an EMBL/GenBank/DDBJ whole genome shotgun (WGS) entry which is preliminary data.</text>
</comment>
<feature type="region of interest" description="Disordered" evidence="1">
    <location>
        <begin position="375"/>
        <end position="413"/>
    </location>
</feature>
<feature type="domain" description="DUF7082" evidence="2">
    <location>
        <begin position="215"/>
        <end position="367"/>
    </location>
</feature>
<evidence type="ECO:0000313" key="3">
    <source>
        <dbReference type="EMBL" id="KAF8441391.1"/>
    </source>
</evidence>
<proteinExistence type="predicted"/>
<feature type="compositionally biased region" description="Low complexity" evidence="1">
    <location>
        <begin position="170"/>
        <end position="190"/>
    </location>
</feature>
<evidence type="ECO:0000259" key="2">
    <source>
        <dbReference type="Pfam" id="PF23305"/>
    </source>
</evidence>
<dbReference type="Proteomes" id="UP001194468">
    <property type="component" value="Unassembled WGS sequence"/>
</dbReference>